<protein>
    <submittedName>
        <fullName evidence="2">Mobile element protein</fullName>
    </submittedName>
</protein>
<feature type="domain" description="Integrase catalytic" evidence="1">
    <location>
        <begin position="67"/>
        <end position="105"/>
    </location>
</feature>
<reference evidence="3" key="1">
    <citation type="submission" date="2015-10" db="EMBL/GenBank/DDBJ databases">
        <title>Draft Genome Sequences of 11 Lactococcus lactis subspecies cremoris strains.</title>
        <authorList>
            <person name="Wels M."/>
            <person name="Backus L."/>
            <person name="Boekhorst J."/>
            <person name="Dijkstra A."/>
            <person name="Beerthuizen M."/>
            <person name="Kelly W."/>
            <person name="Siezen R."/>
            <person name="Bachmann H."/>
            <person name="Van Hijum S."/>
        </authorList>
    </citation>
    <scope>NUCLEOTIDE SEQUENCE [LARGE SCALE GENOMIC DNA]</scope>
    <source>
        <strain evidence="3">M20</strain>
    </source>
</reference>
<evidence type="ECO:0000259" key="1">
    <source>
        <dbReference type="PROSITE" id="PS50994"/>
    </source>
</evidence>
<dbReference type="EMBL" id="LKLU01000002">
    <property type="protein sequence ID" value="KSU23485.1"/>
    <property type="molecule type" value="Genomic_DNA"/>
</dbReference>
<proteinExistence type="predicted"/>
<dbReference type="PANTHER" id="PTHR46889">
    <property type="entry name" value="TRANSPOSASE INSF FOR INSERTION SEQUENCE IS3B-RELATED"/>
    <property type="match status" value="1"/>
</dbReference>
<name>A0A0V8ECG0_LACLL</name>
<dbReference type="InterPro" id="IPR050900">
    <property type="entry name" value="Transposase_IS3/IS150/IS904"/>
</dbReference>
<dbReference type="InterPro" id="IPR001584">
    <property type="entry name" value="Integrase_cat-core"/>
</dbReference>
<dbReference type="Proteomes" id="UP000053719">
    <property type="component" value="Unassembled WGS sequence"/>
</dbReference>
<dbReference type="Gene3D" id="3.30.420.10">
    <property type="entry name" value="Ribonuclease H-like superfamily/Ribonuclease H"/>
    <property type="match status" value="1"/>
</dbReference>
<dbReference type="PANTHER" id="PTHR46889:SF4">
    <property type="entry name" value="TRANSPOSASE INSO FOR INSERTION SEQUENCE ELEMENT IS911B-RELATED"/>
    <property type="match status" value="1"/>
</dbReference>
<sequence length="105" mass="12331">MKAKKRIGMRVFNIILLRDYGLNISEGRIFRLLKSMTLPKMSTIKPQLKSNHSPVFSSDNLLKQEFNPKQPNQVWTTDFTYISIGPRRYVYLYAILDLYSRKCIA</sequence>
<dbReference type="Pfam" id="PF00665">
    <property type="entry name" value="rve"/>
    <property type="match status" value="1"/>
</dbReference>
<accession>A0A0V8ECG0</accession>
<comment type="caution">
    <text evidence="2">The sequence shown here is derived from an EMBL/GenBank/DDBJ whole genome shotgun (WGS) entry which is preliminary data.</text>
</comment>
<dbReference type="GO" id="GO:0003676">
    <property type="term" value="F:nucleic acid binding"/>
    <property type="evidence" value="ECO:0007669"/>
    <property type="project" value="InterPro"/>
</dbReference>
<dbReference type="SUPFAM" id="SSF53098">
    <property type="entry name" value="Ribonuclease H-like"/>
    <property type="match status" value="1"/>
</dbReference>
<gene>
    <name evidence="2" type="ORF">M20_0108</name>
</gene>
<dbReference type="GO" id="GO:0015074">
    <property type="term" value="P:DNA integration"/>
    <property type="evidence" value="ECO:0007669"/>
    <property type="project" value="InterPro"/>
</dbReference>
<evidence type="ECO:0000313" key="3">
    <source>
        <dbReference type="Proteomes" id="UP000053719"/>
    </source>
</evidence>
<dbReference type="InterPro" id="IPR012337">
    <property type="entry name" value="RNaseH-like_sf"/>
</dbReference>
<evidence type="ECO:0000313" key="2">
    <source>
        <dbReference type="EMBL" id="KSU23485.1"/>
    </source>
</evidence>
<dbReference type="AlphaFoldDB" id="A0A0V8ECG0"/>
<dbReference type="PROSITE" id="PS50994">
    <property type="entry name" value="INTEGRASE"/>
    <property type="match status" value="1"/>
</dbReference>
<dbReference type="InterPro" id="IPR036397">
    <property type="entry name" value="RNaseH_sf"/>
</dbReference>
<dbReference type="PATRIC" id="fig|1360.114.peg.2092"/>
<organism evidence="2 3">
    <name type="scientific">Lactococcus lactis subsp. lactis</name>
    <name type="common">Streptococcus lactis</name>
    <dbReference type="NCBI Taxonomy" id="1360"/>
    <lineage>
        <taxon>Bacteria</taxon>
        <taxon>Bacillati</taxon>
        <taxon>Bacillota</taxon>
        <taxon>Bacilli</taxon>
        <taxon>Lactobacillales</taxon>
        <taxon>Streptococcaceae</taxon>
        <taxon>Lactococcus</taxon>
    </lineage>
</organism>